<organism evidence="11 12">
    <name type="scientific">Actinosynnema pretiosum subsp. pretiosum</name>
    <dbReference type="NCBI Taxonomy" id="103721"/>
    <lineage>
        <taxon>Bacteria</taxon>
        <taxon>Bacillati</taxon>
        <taxon>Actinomycetota</taxon>
        <taxon>Actinomycetes</taxon>
        <taxon>Pseudonocardiales</taxon>
        <taxon>Pseudonocardiaceae</taxon>
        <taxon>Actinosynnema</taxon>
    </lineage>
</organism>
<keyword evidence="7" id="KW-0902">Two-component regulatory system</keyword>
<evidence type="ECO:0000256" key="2">
    <source>
        <dbReference type="ARBA" id="ARBA00004236"/>
    </source>
</evidence>
<dbReference type="Proteomes" id="UP000677152">
    <property type="component" value="Chromosome"/>
</dbReference>
<dbReference type="InterPro" id="IPR003594">
    <property type="entry name" value="HATPase_dom"/>
</dbReference>
<reference evidence="11" key="1">
    <citation type="submission" date="2021-04" db="EMBL/GenBank/DDBJ databases">
        <title>Genomic sequence of Actinosynnema pretiosum subsp. pretiosum ATCC 31280 (C-14919).</title>
        <authorList>
            <person name="Bai L."/>
            <person name="Wang X."/>
            <person name="Xiao Y."/>
        </authorList>
    </citation>
    <scope>NUCLEOTIDE SEQUENCE</scope>
    <source>
        <strain evidence="11">ATCC 31280</strain>
    </source>
</reference>
<evidence type="ECO:0000256" key="5">
    <source>
        <dbReference type="ARBA" id="ARBA00022679"/>
    </source>
</evidence>
<dbReference type="PROSITE" id="PS50109">
    <property type="entry name" value="HIS_KIN"/>
    <property type="match status" value="1"/>
</dbReference>
<dbReference type="AlphaFoldDB" id="A0AA45R452"/>
<name>A0AA45R452_9PSEU</name>
<proteinExistence type="predicted"/>
<gene>
    <name evidence="11" type="ORF">KCV87_34010</name>
</gene>
<dbReference type="InterPro" id="IPR004358">
    <property type="entry name" value="Sig_transdc_His_kin-like_C"/>
</dbReference>
<comment type="subcellular location">
    <subcellularLocation>
        <location evidence="2">Cell membrane</location>
    </subcellularLocation>
</comment>
<dbReference type="Gene3D" id="1.10.287.130">
    <property type="match status" value="1"/>
</dbReference>
<dbReference type="InterPro" id="IPR005467">
    <property type="entry name" value="His_kinase_dom"/>
</dbReference>
<feature type="compositionally biased region" description="Low complexity" evidence="8">
    <location>
        <begin position="409"/>
        <end position="419"/>
    </location>
</feature>
<dbReference type="Gene3D" id="3.30.565.10">
    <property type="entry name" value="Histidine kinase-like ATPase, C-terminal domain"/>
    <property type="match status" value="1"/>
</dbReference>
<feature type="domain" description="Histidine kinase" evidence="10">
    <location>
        <begin position="187"/>
        <end position="400"/>
    </location>
</feature>
<dbReference type="InterPro" id="IPR003661">
    <property type="entry name" value="HisK_dim/P_dom"/>
</dbReference>
<dbReference type="CDD" id="cd00075">
    <property type="entry name" value="HATPase"/>
    <property type="match status" value="1"/>
</dbReference>
<evidence type="ECO:0000256" key="8">
    <source>
        <dbReference type="SAM" id="MobiDB-lite"/>
    </source>
</evidence>
<dbReference type="GO" id="GO:0005886">
    <property type="term" value="C:plasma membrane"/>
    <property type="evidence" value="ECO:0007669"/>
    <property type="project" value="UniProtKB-SubCell"/>
</dbReference>
<feature type="region of interest" description="Disordered" evidence="8">
    <location>
        <begin position="403"/>
        <end position="443"/>
    </location>
</feature>
<keyword evidence="4" id="KW-0597">Phosphoprotein</keyword>
<feature type="transmembrane region" description="Helical" evidence="9">
    <location>
        <begin position="23"/>
        <end position="46"/>
    </location>
</feature>
<dbReference type="SMART" id="SM00388">
    <property type="entry name" value="HisKA"/>
    <property type="match status" value="1"/>
</dbReference>
<feature type="transmembrane region" description="Helical" evidence="9">
    <location>
        <begin position="143"/>
        <end position="166"/>
    </location>
</feature>
<dbReference type="Pfam" id="PF00512">
    <property type="entry name" value="HisKA"/>
    <property type="match status" value="1"/>
</dbReference>
<dbReference type="InterPro" id="IPR036890">
    <property type="entry name" value="HATPase_C_sf"/>
</dbReference>
<evidence type="ECO:0000256" key="9">
    <source>
        <dbReference type="SAM" id="Phobius"/>
    </source>
</evidence>
<dbReference type="Pfam" id="PF02518">
    <property type="entry name" value="HATPase_c"/>
    <property type="match status" value="1"/>
</dbReference>
<dbReference type="CDD" id="cd00082">
    <property type="entry name" value="HisKA"/>
    <property type="match status" value="1"/>
</dbReference>
<evidence type="ECO:0000256" key="4">
    <source>
        <dbReference type="ARBA" id="ARBA00022553"/>
    </source>
</evidence>
<dbReference type="GO" id="GO:0000155">
    <property type="term" value="F:phosphorelay sensor kinase activity"/>
    <property type="evidence" value="ECO:0007669"/>
    <property type="project" value="InterPro"/>
</dbReference>
<sequence>MSAADRSWAEAERAVVLRARLRVSALVALAITALVALIGGTAYAVLERAQVEQVRRELRAGVEHGLPSGSTWVFAEAGGTGVGAPRGFPLRDDLARVRADGGEVERSVTGNGAEYLVLTGARADGEVAQAVFDIRYQLADRRYLLAALAMGEACALVVAAAIGVLVGREAVAPLAEALTRQRRFVADAGHELRTPIARARLRAQLLARRAEAEGLPAEHRAGLDRLVGTIGGLGDVVDDLLRSALLTEQSGRAVDLVALARDAVAAEAERAAERRIALAARLPSGPVVVTGVETALRRAVAELLANAVRHTPPGGSVDVGLARVGGVAELTVVDTGEGFDPVAADRLFDRLHRGAGGGEQGFGLGLALVREVVVGHGGAVSAVGAPGRGARFTLRLPLAESAPTGGGVEARAGGAVPRGSADPPRVARRPAWSEEAPSPTSFS</sequence>
<evidence type="ECO:0000259" key="10">
    <source>
        <dbReference type="PROSITE" id="PS50109"/>
    </source>
</evidence>
<protein>
    <recommendedName>
        <fullName evidence="3">histidine kinase</fullName>
        <ecNumber evidence="3">2.7.13.3</ecNumber>
    </recommendedName>
</protein>
<keyword evidence="9" id="KW-1133">Transmembrane helix</keyword>
<dbReference type="SMART" id="SM00387">
    <property type="entry name" value="HATPase_c"/>
    <property type="match status" value="1"/>
</dbReference>
<accession>A0AA45R452</accession>
<dbReference type="PANTHER" id="PTHR43711:SF32">
    <property type="entry name" value="SENSOR-TYPE HISTIDINE KINASE PRRB"/>
    <property type="match status" value="1"/>
</dbReference>
<dbReference type="PRINTS" id="PR00344">
    <property type="entry name" value="BCTRLSENSOR"/>
</dbReference>
<dbReference type="InterPro" id="IPR050736">
    <property type="entry name" value="Sensor_HK_Regulatory"/>
</dbReference>
<keyword evidence="5" id="KW-0808">Transferase</keyword>
<keyword evidence="6 11" id="KW-0418">Kinase</keyword>
<evidence type="ECO:0000313" key="12">
    <source>
        <dbReference type="Proteomes" id="UP000677152"/>
    </source>
</evidence>
<keyword evidence="9" id="KW-0472">Membrane</keyword>
<comment type="catalytic activity">
    <reaction evidence="1">
        <text>ATP + protein L-histidine = ADP + protein N-phospho-L-histidine.</text>
        <dbReference type="EC" id="2.7.13.3"/>
    </reaction>
</comment>
<evidence type="ECO:0000256" key="1">
    <source>
        <dbReference type="ARBA" id="ARBA00000085"/>
    </source>
</evidence>
<dbReference type="SUPFAM" id="SSF47384">
    <property type="entry name" value="Homodimeric domain of signal transducing histidine kinase"/>
    <property type="match status" value="1"/>
</dbReference>
<dbReference type="InterPro" id="IPR036097">
    <property type="entry name" value="HisK_dim/P_sf"/>
</dbReference>
<dbReference type="EMBL" id="CP073249">
    <property type="protein sequence ID" value="QUF04275.1"/>
    <property type="molecule type" value="Genomic_DNA"/>
</dbReference>
<dbReference type="PANTHER" id="PTHR43711">
    <property type="entry name" value="TWO-COMPONENT HISTIDINE KINASE"/>
    <property type="match status" value="1"/>
</dbReference>
<dbReference type="SUPFAM" id="SSF55874">
    <property type="entry name" value="ATPase domain of HSP90 chaperone/DNA topoisomerase II/histidine kinase"/>
    <property type="match status" value="1"/>
</dbReference>
<evidence type="ECO:0000256" key="6">
    <source>
        <dbReference type="ARBA" id="ARBA00022777"/>
    </source>
</evidence>
<evidence type="ECO:0000256" key="3">
    <source>
        <dbReference type="ARBA" id="ARBA00012438"/>
    </source>
</evidence>
<evidence type="ECO:0000313" key="11">
    <source>
        <dbReference type="EMBL" id="QUF04275.1"/>
    </source>
</evidence>
<dbReference type="EC" id="2.7.13.3" evidence="3"/>
<keyword evidence="9" id="KW-0812">Transmembrane</keyword>
<evidence type="ECO:0000256" key="7">
    <source>
        <dbReference type="ARBA" id="ARBA00023012"/>
    </source>
</evidence>